<feature type="transmembrane region" description="Helical" evidence="5">
    <location>
        <begin position="273"/>
        <end position="292"/>
    </location>
</feature>
<evidence type="ECO:0000313" key="9">
    <source>
        <dbReference type="Proteomes" id="UP000224056"/>
    </source>
</evidence>
<keyword evidence="4 5" id="KW-0472">Membrane</keyword>
<feature type="transmembrane region" description="Helical" evidence="5">
    <location>
        <begin position="57"/>
        <end position="75"/>
    </location>
</feature>
<feature type="transmembrane region" description="Helical" evidence="5">
    <location>
        <begin position="173"/>
        <end position="196"/>
    </location>
</feature>
<dbReference type="PANTHER" id="PTHR23508:SF10">
    <property type="entry name" value="CARBOXYLIC ACID TRANSPORTER PROTEIN HOMOLOG"/>
    <property type="match status" value="1"/>
</dbReference>
<name>A0AAD0A8N2_9BIFI</name>
<comment type="subcellular location">
    <subcellularLocation>
        <location evidence="1">Cell membrane</location>
        <topology evidence="1">Multi-pass membrane protein</topology>
    </subcellularLocation>
</comment>
<protein>
    <submittedName>
        <fullName evidence="7">MFS transporter</fullName>
    </submittedName>
</protein>
<dbReference type="InterPro" id="IPR011701">
    <property type="entry name" value="MFS"/>
</dbReference>
<keyword evidence="3 5" id="KW-1133">Transmembrane helix</keyword>
<feature type="transmembrane region" description="Helical" evidence="5">
    <location>
        <begin position="238"/>
        <end position="261"/>
    </location>
</feature>
<dbReference type="Proteomes" id="UP000224056">
    <property type="component" value="Chromosome"/>
</dbReference>
<dbReference type="GO" id="GO:0046943">
    <property type="term" value="F:carboxylic acid transmembrane transporter activity"/>
    <property type="evidence" value="ECO:0007669"/>
    <property type="project" value="TreeGrafter"/>
</dbReference>
<evidence type="ECO:0000256" key="3">
    <source>
        <dbReference type="ARBA" id="ARBA00022989"/>
    </source>
</evidence>
<dbReference type="GeneID" id="93051445"/>
<feature type="transmembrane region" description="Helical" evidence="5">
    <location>
        <begin position="323"/>
        <end position="344"/>
    </location>
</feature>
<dbReference type="AlphaFoldDB" id="A0AAD0A8N2"/>
<feature type="transmembrane region" description="Helical" evidence="5">
    <location>
        <begin position="145"/>
        <end position="167"/>
    </location>
</feature>
<evidence type="ECO:0000313" key="8">
    <source>
        <dbReference type="EMBL" id="ATO42163.1"/>
    </source>
</evidence>
<feature type="transmembrane region" description="Helical" evidence="5">
    <location>
        <begin position="390"/>
        <end position="410"/>
    </location>
</feature>
<dbReference type="InterPro" id="IPR020846">
    <property type="entry name" value="MFS_dom"/>
</dbReference>
<dbReference type="GO" id="GO:0005886">
    <property type="term" value="C:plasma membrane"/>
    <property type="evidence" value="ECO:0007669"/>
    <property type="project" value="UniProtKB-SubCell"/>
</dbReference>
<reference evidence="7 9" key="1">
    <citation type="submission" date="2016-10" db="EMBL/GenBank/DDBJ databases">
        <title>The whole genome sequencing and assembly of B. asteroides DSM 20089 strain.</title>
        <authorList>
            <person name="Lee Y.-J."/>
            <person name="Park M.-K."/>
            <person name="Yi H."/>
            <person name="Bahn Y.-S."/>
            <person name="Kim J.F."/>
            <person name="Lee D.-W."/>
        </authorList>
    </citation>
    <scope>NUCLEOTIDE SEQUENCE [LARGE SCALE GENOMIC DNA]</scope>
    <source>
        <strain evidence="7 9">DSM 20089</strain>
    </source>
</reference>
<keyword evidence="2 5" id="KW-0812">Transmembrane</keyword>
<dbReference type="InterPro" id="IPR036259">
    <property type="entry name" value="MFS_trans_sf"/>
</dbReference>
<dbReference type="EMBL" id="CP017696">
    <property type="protein sequence ID" value="ATO42163.1"/>
    <property type="molecule type" value="Genomic_DNA"/>
</dbReference>
<feature type="transmembrane region" description="Helical" evidence="5">
    <location>
        <begin position="299"/>
        <end position="317"/>
    </location>
</feature>
<dbReference type="Pfam" id="PF07690">
    <property type="entry name" value="MFS_1"/>
    <property type="match status" value="1"/>
</dbReference>
<evidence type="ECO:0000256" key="5">
    <source>
        <dbReference type="SAM" id="Phobius"/>
    </source>
</evidence>
<organism evidence="7 9">
    <name type="scientific">Bifidobacterium asteroides DSM 20089</name>
    <dbReference type="NCBI Taxonomy" id="1437594"/>
    <lineage>
        <taxon>Bacteria</taxon>
        <taxon>Bacillati</taxon>
        <taxon>Actinomycetota</taxon>
        <taxon>Actinomycetes</taxon>
        <taxon>Bifidobacteriales</taxon>
        <taxon>Bifidobacteriaceae</taxon>
        <taxon>Bifidobacterium</taxon>
    </lineage>
</organism>
<feature type="transmembrane region" description="Helical" evidence="5">
    <location>
        <begin position="365"/>
        <end position="384"/>
    </location>
</feature>
<feature type="domain" description="Major facilitator superfamily (MFS) profile" evidence="6">
    <location>
        <begin position="22"/>
        <end position="414"/>
    </location>
</feature>
<evidence type="ECO:0000313" key="7">
    <source>
        <dbReference type="EMBL" id="ATO40757.1"/>
    </source>
</evidence>
<dbReference type="RefSeq" id="WP_015021205.1">
    <property type="nucleotide sequence ID" value="NZ_CP017696.1"/>
</dbReference>
<dbReference type="EMBL" id="CP017696">
    <property type="protein sequence ID" value="ATO40757.1"/>
    <property type="molecule type" value="Genomic_DNA"/>
</dbReference>
<evidence type="ECO:0000256" key="1">
    <source>
        <dbReference type="ARBA" id="ARBA00004651"/>
    </source>
</evidence>
<gene>
    <name evidence="7" type="ORF">BA20089_00060</name>
    <name evidence="8" type="ORF">BA20089_08660</name>
</gene>
<dbReference type="PROSITE" id="PS50850">
    <property type="entry name" value="MFS"/>
    <property type="match status" value="1"/>
</dbReference>
<accession>A0AAD0A8N2</accession>
<feature type="transmembrane region" description="Helical" evidence="5">
    <location>
        <begin position="20"/>
        <end position="45"/>
    </location>
</feature>
<feature type="transmembrane region" description="Helical" evidence="5">
    <location>
        <begin position="87"/>
        <end position="104"/>
    </location>
</feature>
<dbReference type="PANTHER" id="PTHR23508">
    <property type="entry name" value="CARBOXYLIC ACID TRANSPORTER PROTEIN HOMOLOG"/>
    <property type="match status" value="1"/>
</dbReference>
<dbReference type="Gene3D" id="1.20.1250.20">
    <property type="entry name" value="MFS general substrate transporter like domains"/>
    <property type="match status" value="1"/>
</dbReference>
<dbReference type="SUPFAM" id="SSF103473">
    <property type="entry name" value="MFS general substrate transporter"/>
    <property type="match status" value="1"/>
</dbReference>
<proteinExistence type="predicted"/>
<evidence type="ECO:0000259" key="6">
    <source>
        <dbReference type="PROSITE" id="PS50850"/>
    </source>
</evidence>
<feature type="transmembrane region" description="Helical" evidence="5">
    <location>
        <begin position="110"/>
        <end position="133"/>
    </location>
</feature>
<sequence>MISTTTELTEKKKKKHPNQWWVGFVCGMATFVDNAATAGIATALVLYQKGGITGNQVGMLTAALTIGVAVGSFLGGRLGDQFGRRRVFIATMLIIIIGAFAPFVSIKFAFMLPGVFLLGLGIGADLPVALATISETADDKSRGKILVFSNLLGGFGILMSVLLGIFFGNSGVFGGHMIFGAFGVVAVIVLLLRLTIPETDAWLKAREERQKGIRTERADKVHISDLLKKPYDKPFWTLIFYYGLAAMAVSVASSFGTYVAYNVAHISVSTFSTASLVSMPLAIVGAAWFMAVTDTKWRMPYYIVGSVLVVFANFIPVIFGFNLVSLCASTYLCTFAGAFCYETIMKVWTQESFPTMLRGTAQGTIYGVSRILTALLNTVTPALLVFNPKLLYSGVAIVAAVGFFIGWLGFHKDTRNTFHTEGELEERSDANAADVSPAVTVAVGQ</sequence>
<evidence type="ECO:0000256" key="4">
    <source>
        <dbReference type="ARBA" id="ARBA00023136"/>
    </source>
</evidence>
<evidence type="ECO:0000256" key="2">
    <source>
        <dbReference type="ARBA" id="ARBA00022692"/>
    </source>
</evidence>